<protein>
    <submittedName>
        <fullName evidence="1">Uncharacterized protein</fullName>
    </submittedName>
</protein>
<dbReference type="OrthoDB" id="9974583at2"/>
<sequence length="81" mass="7732">MGGVGVVLLVLVAGAFICAKARSAAGAAFFTVVAAVVFVATPVGQGVPGAVATFMSAFDQAATPALNRTPAEHAATEGGAG</sequence>
<accession>A0A4Q7V2J5</accession>
<evidence type="ECO:0000313" key="2">
    <source>
        <dbReference type="Proteomes" id="UP000291591"/>
    </source>
</evidence>
<proteinExistence type="predicted"/>
<keyword evidence="2" id="KW-1185">Reference proteome</keyword>
<dbReference type="AlphaFoldDB" id="A0A4Q7V2J5"/>
<name>A0A4Q7V2J5_PSEST</name>
<reference evidence="1 2" key="1">
    <citation type="submission" date="2019-02" db="EMBL/GenBank/DDBJ databases">
        <title>Sequencing the genomes of 1000 actinobacteria strains.</title>
        <authorList>
            <person name="Klenk H.-P."/>
        </authorList>
    </citation>
    <scope>NUCLEOTIDE SEQUENCE [LARGE SCALE GENOMIC DNA]</scope>
    <source>
        <strain evidence="1 2">DSM 45779</strain>
    </source>
</reference>
<organism evidence="1 2">
    <name type="scientific">Pseudonocardia sediminis</name>
    <dbReference type="NCBI Taxonomy" id="1397368"/>
    <lineage>
        <taxon>Bacteria</taxon>
        <taxon>Bacillati</taxon>
        <taxon>Actinomycetota</taxon>
        <taxon>Actinomycetes</taxon>
        <taxon>Pseudonocardiales</taxon>
        <taxon>Pseudonocardiaceae</taxon>
        <taxon>Pseudonocardia</taxon>
    </lineage>
</organism>
<comment type="caution">
    <text evidence="1">The sequence shown here is derived from an EMBL/GenBank/DDBJ whole genome shotgun (WGS) entry which is preliminary data.</text>
</comment>
<dbReference type="RefSeq" id="WP_130292856.1">
    <property type="nucleotide sequence ID" value="NZ_SHKL01000001.1"/>
</dbReference>
<gene>
    <name evidence="1" type="ORF">EV383_5744</name>
</gene>
<evidence type="ECO:0000313" key="1">
    <source>
        <dbReference type="EMBL" id="RZT88797.1"/>
    </source>
</evidence>
<dbReference type="EMBL" id="SHKL01000001">
    <property type="protein sequence ID" value="RZT88797.1"/>
    <property type="molecule type" value="Genomic_DNA"/>
</dbReference>
<dbReference type="Proteomes" id="UP000291591">
    <property type="component" value="Unassembled WGS sequence"/>
</dbReference>